<comment type="caution">
    <text evidence="7">The sequence shown here is derived from an EMBL/GenBank/DDBJ whole genome shotgun (WGS) entry which is preliminary data.</text>
</comment>
<dbReference type="Gene3D" id="3.40.50.720">
    <property type="entry name" value="NAD(P)-binding Rossmann-like Domain"/>
    <property type="match status" value="1"/>
</dbReference>
<dbReference type="InterPro" id="IPR051402">
    <property type="entry name" value="KPR-Related"/>
</dbReference>
<dbReference type="InterPro" id="IPR013752">
    <property type="entry name" value="KPA_reductase"/>
</dbReference>
<dbReference type="PANTHER" id="PTHR21708">
    <property type="entry name" value="PROBABLE 2-DEHYDROPANTOATE 2-REDUCTASE"/>
    <property type="match status" value="1"/>
</dbReference>
<evidence type="ECO:0000259" key="5">
    <source>
        <dbReference type="Pfam" id="PF02558"/>
    </source>
</evidence>
<dbReference type="InterPro" id="IPR013332">
    <property type="entry name" value="KPR_N"/>
</dbReference>
<dbReference type="Gene3D" id="1.10.1040.10">
    <property type="entry name" value="N-(1-d-carboxylethyl)-l-norvaline Dehydrogenase, domain 2"/>
    <property type="match status" value="1"/>
</dbReference>
<comment type="function">
    <text evidence="4">Catalyzes the NADPH-dependent reduction of ketopantoate into pantoic acid.</text>
</comment>
<dbReference type="EC" id="1.1.1.169" evidence="4"/>
<evidence type="ECO:0000256" key="4">
    <source>
        <dbReference type="RuleBase" id="RU362068"/>
    </source>
</evidence>
<feature type="domain" description="Ketopantoate reductase N-terminal" evidence="5">
    <location>
        <begin position="4"/>
        <end position="150"/>
    </location>
</feature>
<evidence type="ECO:0000313" key="8">
    <source>
        <dbReference type="Proteomes" id="UP000298493"/>
    </source>
</evidence>
<dbReference type="Pfam" id="PF08546">
    <property type="entry name" value="ApbA_C"/>
    <property type="match status" value="1"/>
</dbReference>
<dbReference type="InterPro" id="IPR003710">
    <property type="entry name" value="ApbA"/>
</dbReference>
<dbReference type="Pfam" id="PF02558">
    <property type="entry name" value="ApbA"/>
    <property type="match status" value="1"/>
</dbReference>
<keyword evidence="2 4" id="KW-0521">NADP</keyword>
<dbReference type="InterPro" id="IPR008927">
    <property type="entry name" value="6-PGluconate_DH-like_C_sf"/>
</dbReference>
<evidence type="ECO:0000313" key="7">
    <source>
        <dbReference type="EMBL" id="TID26597.1"/>
    </source>
</evidence>
<dbReference type="SUPFAM" id="SSF48179">
    <property type="entry name" value="6-phosphogluconate dehydrogenase C-terminal domain-like"/>
    <property type="match status" value="1"/>
</dbReference>
<dbReference type="NCBIfam" id="TIGR00745">
    <property type="entry name" value="apbA_panE"/>
    <property type="match status" value="1"/>
</dbReference>
<dbReference type="EMBL" id="SNSC02000002">
    <property type="protein sequence ID" value="TID26597.1"/>
    <property type="molecule type" value="Genomic_DNA"/>
</dbReference>
<gene>
    <name evidence="7" type="ORF">E6O75_ATG01090</name>
</gene>
<dbReference type="GO" id="GO:0008677">
    <property type="term" value="F:2-dehydropantoate 2-reductase activity"/>
    <property type="evidence" value="ECO:0007669"/>
    <property type="project" value="UniProtKB-EC"/>
</dbReference>
<proteinExistence type="inferred from homology"/>
<dbReference type="PANTHER" id="PTHR21708:SF30">
    <property type="entry name" value="2-DEHYDROPANTOATE 2-REDUCTASE-RELATED"/>
    <property type="match status" value="1"/>
</dbReference>
<name>A0A4Z1PTJ8_9PEZI</name>
<dbReference type="FunFam" id="1.10.1040.10:FF:000017">
    <property type="entry name" value="2-dehydropantoate 2-reductase"/>
    <property type="match status" value="1"/>
</dbReference>
<feature type="domain" description="Ketopantoate reductase C-terminal" evidence="6">
    <location>
        <begin position="190"/>
        <end position="316"/>
    </location>
</feature>
<dbReference type="GO" id="GO:0005737">
    <property type="term" value="C:cytoplasm"/>
    <property type="evidence" value="ECO:0007669"/>
    <property type="project" value="TreeGrafter"/>
</dbReference>
<reference evidence="7 8" key="1">
    <citation type="submission" date="2019-04" db="EMBL/GenBank/DDBJ databases">
        <title>High contiguity whole genome sequence and gene annotation resource for two Venturia nashicola isolates.</title>
        <authorList>
            <person name="Prokchorchik M."/>
            <person name="Won K."/>
            <person name="Lee Y."/>
            <person name="Choi E.D."/>
            <person name="Segonzac C."/>
            <person name="Sohn K.H."/>
        </authorList>
    </citation>
    <scope>NUCLEOTIDE SEQUENCE [LARGE SCALE GENOMIC DNA]</scope>
    <source>
        <strain evidence="7 8">PRI2</strain>
    </source>
</reference>
<evidence type="ECO:0000256" key="2">
    <source>
        <dbReference type="ARBA" id="ARBA00022857"/>
    </source>
</evidence>
<dbReference type="STRING" id="86259.A0A4Z1PTJ8"/>
<dbReference type="GO" id="GO:0015940">
    <property type="term" value="P:pantothenate biosynthetic process"/>
    <property type="evidence" value="ECO:0007669"/>
    <property type="project" value="InterPro"/>
</dbReference>
<evidence type="ECO:0000256" key="3">
    <source>
        <dbReference type="ARBA" id="ARBA00023002"/>
    </source>
</evidence>
<dbReference type="InterPro" id="IPR013328">
    <property type="entry name" value="6PGD_dom2"/>
</dbReference>
<sequence length="330" mass="35485">MSNILVFGPGGVGCIYAYILETGGAKVTAVCRSNFTAVKEHGITIDSKLWGKVHCSPTPVRTAAEAVAYGPFDYILVSSKAFRGTSALLKEAVTPGVTSIVLAQNGIGIEEEYHEAYPENTIISGVVYLPTTQTSPGYVSMGPFENFEIGIYPTPTSTPPTTSQQSSIEAAERFAGIFKKAGATCSVFSDIQRPRWTKLCVNAAWNSMCALTLCDDANLIRSSPGAMEQVRKIMQEIAVLAEGVGYPGVAADADKTTNRILGRLETGGKEPSMLTDVRHSRPMETEAILGNAVRMAAQKGVETKVLDLLYVLLKGKDYSMNPDEKWKEIA</sequence>
<keyword evidence="3 4" id="KW-0560">Oxidoreductase</keyword>
<evidence type="ECO:0000256" key="1">
    <source>
        <dbReference type="ARBA" id="ARBA00007870"/>
    </source>
</evidence>
<organism evidence="7 8">
    <name type="scientific">Venturia nashicola</name>
    <dbReference type="NCBI Taxonomy" id="86259"/>
    <lineage>
        <taxon>Eukaryota</taxon>
        <taxon>Fungi</taxon>
        <taxon>Dikarya</taxon>
        <taxon>Ascomycota</taxon>
        <taxon>Pezizomycotina</taxon>
        <taxon>Dothideomycetes</taxon>
        <taxon>Pleosporomycetidae</taxon>
        <taxon>Venturiales</taxon>
        <taxon>Venturiaceae</taxon>
        <taxon>Venturia</taxon>
    </lineage>
</organism>
<accession>A0A4Z1PTJ8</accession>
<dbReference type="InterPro" id="IPR036291">
    <property type="entry name" value="NAD(P)-bd_dom_sf"/>
</dbReference>
<comment type="catalytic activity">
    <reaction evidence="4">
        <text>(R)-pantoate + NADP(+) = 2-dehydropantoate + NADPH + H(+)</text>
        <dbReference type="Rhea" id="RHEA:16233"/>
        <dbReference type="ChEBI" id="CHEBI:11561"/>
        <dbReference type="ChEBI" id="CHEBI:15378"/>
        <dbReference type="ChEBI" id="CHEBI:15980"/>
        <dbReference type="ChEBI" id="CHEBI:57783"/>
        <dbReference type="ChEBI" id="CHEBI:58349"/>
        <dbReference type="EC" id="1.1.1.169"/>
    </reaction>
</comment>
<dbReference type="SUPFAM" id="SSF51735">
    <property type="entry name" value="NAD(P)-binding Rossmann-fold domains"/>
    <property type="match status" value="1"/>
</dbReference>
<dbReference type="AlphaFoldDB" id="A0A4Z1PTJ8"/>
<protein>
    <recommendedName>
        <fullName evidence="4">2-dehydropantoate 2-reductase</fullName>
        <ecNumber evidence="4">1.1.1.169</ecNumber>
    </recommendedName>
    <alternativeName>
        <fullName evidence="4">Ketopantoate reductase</fullName>
    </alternativeName>
</protein>
<dbReference type="Proteomes" id="UP000298493">
    <property type="component" value="Unassembled WGS sequence"/>
</dbReference>
<keyword evidence="8" id="KW-1185">Reference proteome</keyword>
<comment type="similarity">
    <text evidence="1 4">Belongs to the ketopantoate reductase family.</text>
</comment>
<dbReference type="OrthoDB" id="3609at2759"/>
<evidence type="ECO:0000259" key="6">
    <source>
        <dbReference type="Pfam" id="PF08546"/>
    </source>
</evidence>